<reference evidence="2 3" key="1">
    <citation type="journal article" date="2014" name="Int. J. Syst. Evol. Microbiol.">
        <title>Jeotgalibaca dankookensis gen. nov., sp. nov., a member of the family Carnobacteriaceae, isolated from seujeot (Korean traditional food).</title>
        <authorList>
            <person name="Lee D.G."/>
            <person name="Trujillo M.E."/>
            <person name="Kang H."/>
            <person name="Ahn T.Y."/>
        </authorList>
    </citation>
    <scope>NUCLEOTIDE SEQUENCE [LARGE SCALE GENOMIC DNA]</scope>
    <source>
        <strain evidence="2 3">EX-07</strain>
    </source>
</reference>
<sequence>MRLFKKMQDGMLAIANSLTRYPMTIIWLLGMSIMNAIQIQEDIDSYSRLLFTFSIGALLAMVGQQVYERFFHKKSERWIMVAITTLLTALYYFTLPQEDTYQMIYPVRTIVLLFALFISFIWIPTIKNKVIYFHQNIMAVFKAAMLTLLFAGVLAIGVYTVLGSIDFLLFNLDYRVYLHAMNIIWTLFATSYFLSQIPDYSSGMTIELKEAFEVPRFLEVLLTFIVIPIVAVYTVVLFLYVILNIRSEFWTDNLLEPLLISYAIIVILVYLLVSNIEHKYSQIFQRLFPKIMLIVVLFQTIASILKIQDYGITAGRYYVILFGIFAIAAGVLFSFFTRDKNGLIAPILILLSVVSVMPPIDAFTVAQNSQMRLLETTLTDNEMLIEGVIKPNPDIPLKDKVKITKSVEYLGSWHDFEEVSYLPDDFEIYSDFQDLFGFPMVYSLSPDDPDSSESNFVYYDWGEETTIPLEGADYLVRLGLYNAEETDVQTNVGENYQLLVSREGKYFLLTVKDRAGSVGMVFDTEDLIVKAFENYTENVEGGNIDLETITQVKENERIRIKVIASQLDEYQEEISGELFVFITFK</sequence>
<dbReference type="Pfam" id="PF13687">
    <property type="entry name" value="DUF4153"/>
    <property type="match status" value="1"/>
</dbReference>
<keyword evidence="3" id="KW-1185">Reference proteome</keyword>
<dbReference type="OrthoDB" id="9809196at2"/>
<feature type="transmembrane region" description="Helical" evidence="1">
    <location>
        <begin position="176"/>
        <end position="195"/>
    </location>
</feature>
<evidence type="ECO:0008006" key="4">
    <source>
        <dbReference type="Google" id="ProtNLM"/>
    </source>
</evidence>
<dbReference type="InterPro" id="IPR025291">
    <property type="entry name" value="DUF4153"/>
</dbReference>
<feature type="transmembrane region" description="Helical" evidence="1">
    <location>
        <begin position="343"/>
        <end position="360"/>
    </location>
</feature>
<proteinExistence type="predicted"/>
<feature type="transmembrane region" description="Helical" evidence="1">
    <location>
        <begin position="45"/>
        <end position="63"/>
    </location>
</feature>
<evidence type="ECO:0000256" key="1">
    <source>
        <dbReference type="SAM" id="Phobius"/>
    </source>
</evidence>
<dbReference type="KEGG" id="jda:BW727_102043"/>
<feature type="transmembrane region" description="Helical" evidence="1">
    <location>
        <begin position="254"/>
        <end position="275"/>
    </location>
</feature>
<dbReference type="Proteomes" id="UP000188993">
    <property type="component" value="Chromosome"/>
</dbReference>
<protein>
    <recommendedName>
        <fullName evidence="4">DUF4153 domain-containing protein</fullName>
    </recommendedName>
</protein>
<feature type="transmembrane region" description="Helical" evidence="1">
    <location>
        <begin position="216"/>
        <end position="242"/>
    </location>
</feature>
<feature type="transmembrane region" description="Helical" evidence="1">
    <location>
        <begin position="287"/>
        <end position="305"/>
    </location>
</feature>
<feature type="transmembrane region" description="Helical" evidence="1">
    <location>
        <begin position="317"/>
        <end position="336"/>
    </location>
</feature>
<evidence type="ECO:0000313" key="2">
    <source>
        <dbReference type="EMBL" id="AQS54357.1"/>
    </source>
</evidence>
<keyword evidence="1" id="KW-0472">Membrane</keyword>
<dbReference type="EMBL" id="CP019728">
    <property type="protein sequence ID" value="AQS54357.1"/>
    <property type="molecule type" value="Genomic_DNA"/>
</dbReference>
<organism evidence="2 3">
    <name type="scientific">Jeotgalibaca dankookensis</name>
    <dbReference type="NCBI Taxonomy" id="708126"/>
    <lineage>
        <taxon>Bacteria</taxon>
        <taxon>Bacillati</taxon>
        <taxon>Bacillota</taxon>
        <taxon>Bacilli</taxon>
        <taxon>Lactobacillales</taxon>
        <taxon>Carnobacteriaceae</taxon>
        <taxon>Jeotgalibaca</taxon>
    </lineage>
</organism>
<keyword evidence="1" id="KW-0812">Transmembrane</keyword>
<feature type="transmembrane region" description="Helical" evidence="1">
    <location>
        <begin position="105"/>
        <end position="123"/>
    </location>
</feature>
<name>A0A1S6IS29_9LACT</name>
<evidence type="ECO:0000313" key="3">
    <source>
        <dbReference type="Proteomes" id="UP000188993"/>
    </source>
</evidence>
<dbReference type="AlphaFoldDB" id="A0A1S6IS29"/>
<dbReference type="RefSeq" id="WP_062471642.1">
    <property type="nucleotide sequence ID" value="NZ_BBYN01000031.1"/>
</dbReference>
<accession>A0A1S6IS29</accession>
<feature type="transmembrane region" description="Helical" evidence="1">
    <location>
        <begin position="75"/>
        <end position="93"/>
    </location>
</feature>
<keyword evidence="1" id="KW-1133">Transmembrane helix</keyword>
<feature type="transmembrane region" description="Helical" evidence="1">
    <location>
        <begin position="144"/>
        <end position="170"/>
    </location>
</feature>
<dbReference type="STRING" id="708126.BW727_102043"/>
<gene>
    <name evidence="2" type="ORF">BW727_102043</name>
</gene>
<feature type="transmembrane region" description="Helical" evidence="1">
    <location>
        <begin position="21"/>
        <end position="39"/>
    </location>
</feature>